<comment type="caution">
    <text evidence="1">The sequence shown here is derived from an EMBL/GenBank/DDBJ whole genome shotgun (WGS) entry which is preliminary data.</text>
</comment>
<gene>
    <name evidence="1" type="ORF">OS493_016442</name>
</gene>
<accession>A0A9X0D307</accession>
<protein>
    <submittedName>
        <fullName evidence="1">Uncharacterized protein</fullName>
    </submittedName>
</protein>
<dbReference type="EMBL" id="MU825881">
    <property type="protein sequence ID" value="KAJ7385362.1"/>
    <property type="molecule type" value="Genomic_DNA"/>
</dbReference>
<dbReference type="AlphaFoldDB" id="A0A9X0D307"/>
<dbReference type="Proteomes" id="UP001163046">
    <property type="component" value="Unassembled WGS sequence"/>
</dbReference>
<sequence>MSIAQTAMIMFVNWLNKKEELPGIWLHGLFLLQIPTRKKKIFEDTFYLSE</sequence>
<evidence type="ECO:0000313" key="2">
    <source>
        <dbReference type="Proteomes" id="UP001163046"/>
    </source>
</evidence>
<name>A0A9X0D307_9CNID</name>
<proteinExistence type="predicted"/>
<reference evidence="1" key="1">
    <citation type="submission" date="2023-01" db="EMBL/GenBank/DDBJ databases">
        <title>Genome assembly of the deep-sea coral Lophelia pertusa.</title>
        <authorList>
            <person name="Herrera S."/>
            <person name="Cordes E."/>
        </authorList>
    </citation>
    <scope>NUCLEOTIDE SEQUENCE</scope>
    <source>
        <strain evidence="1">USNM1676648</strain>
        <tissue evidence="1">Polyp</tissue>
    </source>
</reference>
<keyword evidence="2" id="KW-1185">Reference proteome</keyword>
<evidence type="ECO:0000313" key="1">
    <source>
        <dbReference type="EMBL" id="KAJ7385362.1"/>
    </source>
</evidence>
<organism evidence="1 2">
    <name type="scientific">Desmophyllum pertusum</name>
    <dbReference type="NCBI Taxonomy" id="174260"/>
    <lineage>
        <taxon>Eukaryota</taxon>
        <taxon>Metazoa</taxon>
        <taxon>Cnidaria</taxon>
        <taxon>Anthozoa</taxon>
        <taxon>Hexacorallia</taxon>
        <taxon>Scleractinia</taxon>
        <taxon>Caryophylliina</taxon>
        <taxon>Caryophylliidae</taxon>
        <taxon>Desmophyllum</taxon>
    </lineage>
</organism>